<dbReference type="AlphaFoldDB" id="A0A9Q3W7K6"/>
<name>A0A9Q3W7K6_9GAMM</name>
<keyword evidence="3" id="KW-1185">Reference proteome</keyword>
<accession>A0A9Q3W7K6</accession>
<reference evidence="2" key="1">
    <citation type="submission" date="2022-01" db="EMBL/GenBank/DDBJ databases">
        <authorList>
            <person name="Karlyshev A.V."/>
            <person name="Jaspars M."/>
        </authorList>
    </citation>
    <scope>NUCLEOTIDE SEQUENCE</scope>
    <source>
        <strain evidence="2">AGSA3-2</strain>
    </source>
</reference>
<dbReference type="GeneID" id="94687747"/>
<keyword evidence="1" id="KW-1133">Transmembrane helix</keyword>
<keyword evidence="1" id="KW-0472">Membrane</keyword>
<dbReference type="Proteomes" id="UP001107961">
    <property type="component" value="Unassembled WGS sequence"/>
</dbReference>
<organism evidence="2 3">
    <name type="scientific">Alloalcanivorax xenomutans</name>
    <dbReference type="NCBI Taxonomy" id="1094342"/>
    <lineage>
        <taxon>Bacteria</taxon>
        <taxon>Pseudomonadati</taxon>
        <taxon>Pseudomonadota</taxon>
        <taxon>Gammaproteobacteria</taxon>
        <taxon>Oceanospirillales</taxon>
        <taxon>Alcanivoracaceae</taxon>
        <taxon>Alloalcanivorax</taxon>
    </lineage>
</organism>
<feature type="transmembrane region" description="Helical" evidence="1">
    <location>
        <begin position="66"/>
        <end position="88"/>
    </location>
</feature>
<dbReference type="RefSeq" id="WP_022995615.1">
    <property type="nucleotide sequence ID" value="NZ_CBDDTQ010000006.1"/>
</dbReference>
<evidence type="ECO:0000313" key="2">
    <source>
        <dbReference type="EMBL" id="MCE7510004.1"/>
    </source>
</evidence>
<comment type="caution">
    <text evidence="2">The sequence shown here is derived from an EMBL/GenBank/DDBJ whole genome shotgun (WGS) entry which is preliminary data.</text>
</comment>
<evidence type="ECO:0000313" key="3">
    <source>
        <dbReference type="Proteomes" id="UP001107961"/>
    </source>
</evidence>
<gene>
    <name evidence="2" type="ORF">LZG35_15305</name>
</gene>
<proteinExistence type="predicted"/>
<dbReference type="EMBL" id="JAJVKT010000019">
    <property type="protein sequence ID" value="MCE7510004.1"/>
    <property type="molecule type" value="Genomic_DNA"/>
</dbReference>
<evidence type="ECO:0000256" key="1">
    <source>
        <dbReference type="SAM" id="Phobius"/>
    </source>
</evidence>
<keyword evidence="1" id="KW-0812">Transmembrane</keyword>
<sequence length="98" mass="10257">MMAVLTGGLIIIWLALSAGRTLLRYLQVELHRSAAIAAPLLLAVLESALFLCQVRGTPLLLESEVPLALSLLLALTWGINGLVAVKVVKAGSQASGVQ</sequence>
<feature type="transmembrane region" description="Helical" evidence="1">
    <location>
        <begin position="35"/>
        <end position="54"/>
    </location>
</feature>
<protein>
    <submittedName>
        <fullName evidence="2">Uncharacterized protein</fullName>
    </submittedName>
</protein>